<evidence type="ECO:0000256" key="4">
    <source>
        <dbReference type="ARBA" id="ARBA00022989"/>
    </source>
</evidence>
<protein>
    <submittedName>
        <fullName evidence="8">Bacterial type II secretion system protein F domain protein</fullName>
    </submittedName>
</protein>
<keyword evidence="9" id="KW-1185">Reference proteome</keyword>
<evidence type="ECO:0000256" key="1">
    <source>
        <dbReference type="ARBA" id="ARBA00004651"/>
    </source>
</evidence>
<evidence type="ECO:0000259" key="7">
    <source>
        <dbReference type="Pfam" id="PF00482"/>
    </source>
</evidence>
<dbReference type="Gene3D" id="1.20.81.30">
    <property type="entry name" value="Type II secretion system (T2SS), domain F"/>
    <property type="match status" value="1"/>
</dbReference>
<keyword evidence="3 6" id="KW-0812">Transmembrane</keyword>
<dbReference type="PANTHER" id="PTHR35007">
    <property type="entry name" value="INTEGRAL MEMBRANE PROTEIN-RELATED"/>
    <property type="match status" value="1"/>
</dbReference>
<dbReference type="RefSeq" id="WP_197442835.1">
    <property type="nucleotide sequence ID" value="NZ_CP036433.1"/>
</dbReference>
<keyword evidence="2" id="KW-1003">Cell membrane</keyword>
<feature type="transmembrane region" description="Helical" evidence="6">
    <location>
        <begin position="6"/>
        <end position="25"/>
    </location>
</feature>
<feature type="domain" description="Type II secretion system protein GspF" evidence="7">
    <location>
        <begin position="140"/>
        <end position="264"/>
    </location>
</feature>
<sequence>MDTSQLALVTYCGVAAAVGAVTLAARDLFSSRQEKTPSLRDLVRRIPADPADSDQGLIARFDLWFERTLYLSGVELSMTSALLLWLLLSLGLGSVIFVWSDDPLAASAGVILGGAGLFGYLNWAKAKRLKAIQEQFPGALDILARAVRAGESLEQAIELTADATKAPVSTEFRRTAKQLELGLSVSAAMRAFSRRIGLLDIRIFANSMTLHRETGGSLPTVLERLAAVIRDRMEYHRQLRSITSSGRFSVVVISALGPILFAYLFLVQPEYGKGLWGDPIGRWAILLAVISQLIGIAWVSHLVKSDY</sequence>
<dbReference type="Proteomes" id="UP000317648">
    <property type="component" value="Chromosome"/>
</dbReference>
<gene>
    <name evidence="8" type="ORF">Pla8534_71180</name>
</gene>
<accession>A0A518E531</accession>
<dbReference type="EMBL" id="CP036433">
    <property type="protein sequence ID" value="QDU99205.1"/>
    <property type="molecule type" value="Genomic_DNA"/>
</dbReference>
<dbReference type="AlphaFoldDB" id="A0A518E531"/>
<evidence type="ECO:0000313" key="8">
    <source>
        <dbReference type="EMBL" id="QDU99205.1"/>
    </source>
</evidence>
<feature type="transmembrane region" description="Helical" evidence="6">
    <location>
        <begin position="105"/>
        <end position="123"/>
    </location>
</feature>
<keyword evidence="4 6" id="KW-1133">Transmembrane helix</keyword>
<dbReference type="InterPro" id="IPR042094">
    <property type="entry name" value="T2SS_GspF_sf"/>
</dbReference>
<evidence type="ECO:0000256" key="2">
    <source>
        <dbReference type="ARBA" id="ARBA00022475"/>
    </source>
</evidence>
<reference evidence="8 9" key="1">
    <citation type="submission" date="2019-02" db="EMBL/GenBank/DDBJ databases">
        <title>Deep-cultivation of Planctomycetes and their phenomic and genomic characterization uncovers novel biology.</title>
        <authorList>
            <person name="Wiegand S."/>
            <person name="Jogler M."/>
            <person name="Boedeker C."/>
            <person name="Pinto D."/>
            <person name="Vollmers J."/>
            <person name="Rivas-Marin E."/>
            <person name="Kohn T."/>
            <person name="Peeters S.H."/>
            <person name="Heuer A."/>
            <person name="Rast P."/>
            <person name="Oberbeckmann S."/>
            <person name="Bunk B."/>
            <person name="Jeske O."/>
            <person name="Meyerdierks A."/>
            <person name="Storesund J.E."/>
            <person name="Kallscheuer N."/>
            <person name="Luecker S."/>
            <person name="Lage O.M."/>
            <person name="Pohl T."/>
            <person name="Merkel B.J."/>
            <person name="Hornburger P."/>
            <person name="Mueller R.-W."/>
            <person name="Bruemmer F."/>
            <person name="Labrenz M."/>
            <person name="Spormann A.M."/>
            <person name="Op den Camp H."/>
            <person name="Overmann J."/>
            <person name="Amann R."/>
            <person name="Jetten M.S.M."/>
            <person name="Mascher T."/>
            <person name="Medema M.H."/>
            <person name="Devos D.P."/>
            <person name="Kaster A.-K."/>
            <person name="Ovreas L."/>
            <person name="Rohde M."/>
            <person name="Galperin M.Y."/>
            <person name="Jogler C."/>
        </authorList>
    </citation>
    <scope>NUCLEOTIDE SEQUENCE [LARGE SCALE GENOMIC DNA]</scope>
    <source>
        <strain evidence="8 9">Pla85_3_4</strain>
    </source>
</reference>
<proteinExistence type="predicted"/>
<dbReference type="KEGG" id="lcre:Pla8534_71180"/>
<dbReference type="PANTHER" id="PTHR35007:SF1">
    <property type="entry name" value="PILUS ASSEMBLY PROTEIN"/>
    <property type="match status" value="1"/>
</dbReference>
<evidence type="ECO:0000256" key="5">
    <source>
        <dbReference type="ARBA" id="ARBA00023136"/>
    </source>
</evidence>
<dbReference type="Pfam" id="PF00482">
    <property type="entry name" value="T2SSF"/>
    <property type="match status" value="1"/>
</dbReference>
<feature type="transmembrane region" description="Helical" evidence="6">
    <location>
        <begin position="81"/>
        <end position="99"/>
    </location>
</feature>
<dbReference type="GO" id="GO:0005886">
    <property type="term" value="C:plasma membrane"/>
    <property type="evidence" value="ECO:0007669"/>
    <property type="project" value="UniProtKB-SubCell"/>
</dbReference>
<evidence type="ECO:0000256" key="6">
    <source>
        <dbReference type="SAM" id="Phobius"/>
    </source>
</evidence>
<name>A0A518E531_9BACT</name>
<feature type="transmembrane region" description="Helical" evidence="6">
    <location>
        <begin position="280"/>
        <end position="303"/>
    </location>
</feature>
<keyword evidence="5 6" id="KW-0472">Membrane</keyword>
<feature type="transmembrane region" description="Helical" evidence="6">
    <location>
        <begin position="248"/>
        <end position="268"/>
    </location>
</feature>
<dbReference type="InterPro" id="IPR018076">
    <property type="entry name" value="T2SS_GspF_dom"/>
</dbReference>
<comment type="subcellular location">
    <subcellularLocation>
        <location evidence="1">Cell membrane</location>
        <topology evidence="1">Multi-pass membrane protein</topology>
    </subcellularLocation>
</comment>
<evidence type="ECO:0000313" key="9">
    <source>
        <dbReference type="Proteomes" id="UP000317648"/>
    </source>
</evidence>
<organism evidence="8 9">
    <name type="scientific">Lignipirellula cremea</name>
    <dbReference type="NCBI Taxonomy" id="2528010"/>
    <lineage>
        <taxon>Bacteria</taxon>
        <taxon>Pseudomonadati</taxon>
        <taxon>Planctomycetota</taxon>
        <taxon>Planctomycetia</taxon>
        <taxon>Pirellulales</taxon>
        <taxon>Pirellulaceae</taxon>
        <taxon>Lignipirellula</taxon>
    </lineage>
</organism>
<evidence type="ECO:0000256" key="3">
    <source>
        <dbReference type="ARBA" id="ARBA00022692"/>
    </source>
</evidence>